<dbReference type="InterPro" id="IPR005000">
    <property type="entry name" value="Aldolase/citrate-lyase_domain"/>
</dbReference>
<dbReference type="GO" id="GO:0008816">
    <property type="term" value="F:citryl-CoA lyase activity"/>
    <property type="evidence" value="ECO:0007669"/>
    <property type="project" value="UniProtKB-EC"/>
</dbReference>
<comment type="cofactor">
    <cofactor evidence="1">
        <name>Mg(2+)</name>
        <dbReference type="ChEBI" id="CHEBI:18420"/>
    </cofactor>
</comment>
<dbReference type="NCBIfam" id="TIGR01588">
    <property type="entry name" value="citE"/>
    <property type="match status" value="1"/>
</dbReference>
<dbReference type="GO" id="GO:0006084">
    <property type="term" value="P:acetyl-CoA metabolic process"/>
    <property type="evidence" value="ECO:0007669"/>
    <property type="project" value="InterPro"/>
</dbReference>
<keyword evidence="12 20" id="KW-0456">Lyase</keyword>
<dbReference type="InterPro" id="IPR011206">
    <property type="entry name" value="Citrate_lyase_beta/mcl1/mcl2"/>
</dbReference>
<sequence length="290" mass="31504">MTLRRSMLFLPGSNAAMLSTAFVFEADSFMFDLEDAVSLREKDTARLLVYHALKMPAYAKREKVVRINPLSTPFGRLDLEAVVRAGVDVVRLPKTDTAEDVADLETEVERIERACGREVGSTRLMAAIESASGVVNALAIAKASPRIMGIALAGFDYVMDMQTQRGDGTELFYARCAVLHAARAARVDAFDVVFGDVNDEAGFLKEVDLIKRLGFTGKSLINPRQIELLHNAFAPAQEEVDYARRVVAAAAQAEEKGLGVVSLNGKMVDAPVIAMAERVLQRAAASGVRQ</sequence>
<accession>A0A1T4MR26</accession>
<dbReference type="Pfam" id="PF03328">
    <property type="entry name" value="HpcH_HpaI"/>
    <property type="match status" value="1"/>
</dbReference>
<evidence type="ECO:0000256" key="17">
    <source>
        <dbReference type="PIRSR" id="PIRSR015582-1"/>
    </source>
</evidence>
<keyword evidence="9" id="KW-0963">Cytoplasm</keyword>
<dbReference type="InterPro" id="IPR040442">
    <property type="entry name" value="Pyrv_kinase-like_dom_sf"/>
</dbReference>
<evidence type="ECO:0000256" key="8">
    <source>
        <dbReference type="ARBA" id="ARBA00015712"/>
    </source>
</evidence>
<dbReference type="InterPro" id="IPR015813">
    <property type="entry name" value="Pyrv/PenolPyrv_kinase-like_dom"/>
</dbReference>
<evidence type="ECO:0000259" key="19">
    <source>
        <dbReference type="Pfam" id="PF03328"/>
    </source>
</evidence>
<dbReference type="InterPro" id="IPR006475">
    <property type="entry name" value="Citrate_lyase_beta_bac"/>
</dbReference>
<evidence type="ECO:0000256" key="11">
    <source>
        <dbReference type="ARBA" id="ARBA00022842"/>
    </source>
</evidence>
<evidence type="ECO:0000313" key="21">
    <source>
        <dbReference type="Proteomes" id="UP000190135"/>
    </source>
</evidence>
<name>A0A1T4MR26_9HYPH</name>
<keyword evidence="21" id="KW-1185">Reference proteome</keyword>
<evidence type="ECO:0000256" key="14">
    <source>
        <dbReference type="ARBA" id="ARBA00032495"/>
    </source>
</evidence>
<comment type="similarity">
    <text evidence="4">Belongs to the HpcH/HpaI aldolase family. Citrate lyase beta subunit subfamily.</text>
</comment>
<dbReference type="AlphaFoldDB" id="A0A1T4MR26"/>
<evidence type="ECO:0000256" key="1">
    <source>
        <dbReference type="ARBA" id="ARBA00001946"/>
    </source>
</evidence>
<feature type="binding site" evidence="17">
    <location>
        <position position="129"/>
    </location>
    <ligand>
        <name>substrate</name>
    </ligand>
</feature>
<gene>
    <name evidence="20" type="ORF">SAMN05428963_102248</name>
</gene>
<dbReference type="PANTHER" id="PTHR32308:SF10">
    <property type="entry name" value="CITRATE LYASE SUBUNIT BETA"/>
    <property type="match status" value="1"/>
</dbReference>
<dbReference type="OrthoDB" id="9800547at2"/>
<evidence type="ECO:0000256" key="12">
    <source>
        <dbReference type="ARBA" id="ARBA00023239"/>
    </source>
</evidence>
<reference evidence="20 21" key="1">
    <citation type="submission" date="2017-02" db="EMBL/GenBank/DDBJ databases">
        <authorList>
            <person name="Peterson S.W."/>
        </authorList>
    </citation>
    <scope>NUCLEOTIDE SEQUENCE [LARGE SCALE GENOMIC DNA]</scope>
    <source>
        <strain evidence="20 21">USBA 369</strain>
    </source>
</reference>
<comment type="function">
    <text evidence="2">Represents a citryl-ACP lyase.</text>
</comment>
<evidence type="ECO:0000256" key="4">
    <source>
        <dbReference type="ARBA" id="ARBA00005549"/>
    </source>
</evidence>
<comment type="catalytic activity">
    <reaction evidence="16">
        <text>(3S)-citryl-CoA = oxaloacetate + acetyl-CoA</text>
        <dbReference type="Rhea" id="RHEA:20812"/>
        <dbReference type="ChEBI" id="CHEBI:16452"/>
        <dbReference type="ChEBI" id="CHEBI:57288"/>
        <dbReference type="ChEBI" id="CHEBI:57321"/>
        <dbReference type="EC" id="4.1.3.34"/>
    </reaction>
</comment>
<dbReference type="GO" id="GO:0000287">
    <property type="term" value="F:magnesium ion binding"/>
    <property type="evidence" value="ECO:0007669"/>
    <property type="project" value="TreeGrafter"/>
</dbReference>
<keyword evidence="11 18" id="KW-0460">Magnesium</keyword>
<dbReference type="GO" id="GO:0005737">
    <property type="term" value="C:cytoplasm"/>
    <property type="evidence" value="ECO:0007669"/>
    <property type="project" value="UniProtKB-SubCell"/>
</dbReference>
<evidence type="ECO:0000313" key="20">
    <source>
        <dbReference type="EMBL" id="SJZ69509.1"/>
    </source>
</evidence>
<dbReference type="Gene3D" id="3.20.20.60">
    <property type="entry name" value="Phosphoenolpyruvate-binding domains"/>
    <property type="match status" value="1"/>
</dbReference>
<evidence type="ECO:0000256" key="5">
    <source>
        <dbReference type="ARBA" id="ARBA00011382"/>
    </source>
</evidence>
<feature type="binding site" evidence="18">
    <location>
        <position position="129"/>
    </location>
    <ligand>
        <name>Mg(2+)</name>
        <dbReference type="ChEBI" id="CHEBI:18420"/>
    </ligand>
</feature>
<organism evidence="20 21">
    <name type="scientific">Consotaella salsifontis</name>
    <dbReference type="NCBI Taxonomy" id="1365950"/>
    <lineage>
        <taxon>Bacteria</taxon>
        <taxon>Pseudomonadati</taxon>
        <taxon>Pseudomonadota</taxon>
        <taxon>Alphaproteobacteria</taxon>
        <taxon>Hyphomicrobiales</taxon>
        <taxon>Aurantimonadaceae</taxon>
        <taxon>Consotaella</taxon>
    </lineage>
</organism>
<dbReference type="FunFam" id="3.20.20.60:FF:000008">
    <property type="entry name" value="Citrate (Pro-3S)-lyase subunit beta"/>
    <property type="match status" value="1"/>
</dbReference>
<feature type="binding site" evidence="18">
    <location>
        <position position="156"/>
    </location>
    <ligand>
        <name>Mg(2+)</name>
        <dbReference type="ChEBI" id="CHEBI:18420"/>
    </ligand>
</feature>
<dbReference type="GO" id="GO:0008815">
    <property type="term" value="F:citrate (pro-3S)-lyase activity"/>
    <property type="evidence" value="ECO:0007669"/>
    <property type="project" value="UniProtKB-EC"/>
</dbReference>
<dbReference type="EC" id="4.1.3.34" evidence="6"/>
<evidence type="ECO:0000256" key="9">
    <source>
        <dbReference type="ARBA" id="ARBA00022490"/>
    </source>
</evidence>
<evidence type="ECO:0000256" key="15">
    <source>
        <dbReference type="ARBA" id="ARBA00048308"/>
    </source>
</evidence>
<proteinExistence type="inferred from homology"/>
<dbReference type="EC" id="4.1.3.6" evidence="7"/>
<evidence type="ECO:0000256" key="7">
    <source>
        <dbReference type="ARBA" id="ARBA00012914"/>
    </source>
</evidence>
<feature type="binding site" evidence="17">
    <location>
        <position position="66"/>
    </location>
    <ligand>
        <name>substrate</name>
    </ligand>
</feature>
<dbReference type="GO" id="GO:0009346">
    <property type="term" value="C:ATP-independent citrate lyase complex"/>
    <property type="evidence" value="ECO:0007669"/>
    <property type="project" value="InterPro"/>
</dbReference>
<dbReference type="EMBL" id="FUXL01000002">
    <property type="protein sequence ID" value="SJZ69509.1"/>
    <property type="molecule type" value="Genomic_DNA"/>
</dbReference>
<evidence type="ECO:0000256" key="13">
    <source>
        <dbReference type="ARBA" id="ARBA00030255"/>
    </source>
</evidence>
<comment type="catalytic activity">
    <reaction evidence="15">
        <text>citrate = oxaloacetate + acetate</text>
        <dbReference type="Rhea" id="RHEA:10760"/>
        <dbReference type="ChEBI" id="CHEBI:16452"/>
        <dbReference type="ChEBI" id="CHEBI:16947"/>
        <dbReference type="ChEBI" id="CHEBI:30089"/>
        <dbReference type="EC" id="4.1.3.6"/>
    </reaction>
</comment>
<evidence type="ECO:0000256" key="3">
    <source>
        <dbReference type="ARBA" id="ARBA00004496"/>
    </source>
</evidence>
<evidence type="ECO:0000256" key="6">
    <source>
        <dbReference type="ARBA" id="ARBA00012258"/>
    </source>
</evidence>
<dbReference type="RefSeq" id="WP_078706929.1">
    <property type="nucleotide sequence ID" value="NZ_FUXL01000002.1"/>
</dbReference>
<feature type="domain" description="HpcH/HpaI aldolase/citrate lyase" evidence="19">
    <location>
        <begin position="5"/>
        <end position="223"/>
    </location>
</feature>
<dbReference type="PIRSF" id="PIRSF015582">
    <property type="entry name" value="Cit_lyase_B"/>
    <property type="match status" value="1"/>
</dbReference>
<comment type="subunit">
    <text evidence="5">Oligomer with a subunit composition of (alpha,beta,gamma)6.</text>
</comment>
<protein>
    <recommendedName>
        <fullName evidence="8">Citrate lyase subunit beta</fullName>
        <ecNumber evidence="6">4.1.3.34</ecNumber>
        <ecNumber evidence="7">4.1.3.6</ecNumber>
    </recommendedName>
    <alternativeName>
        <fullName evidence="13">Citrate (pro-3S)-lyase subunit beta</fullName>
    </alternativeName>
    <alternativeName>
        <fullName evidence="14">Citryl-CoA lyase subunit</fullName>
    </alternativeName>
</protein>
<dbReference type="STRING" id="1365950.SAMN05428963_102248"/>
<evidence type="ECO:0000256" key="16">
    <source>
        <dbReference type="ARBA" id="ARBA00049110"/>
    </source>
</evidence>
<comment type="subcellular location">
    <subcellularLocation>
        <location evidence="3">Cytoplasm</location>
    </subcellularLocation>
</comment>
<dbReference type="SUPFAM" id="SSF51621">
    <property type="entry name" value="Phosphoenolpyruvate/pyruvate domain"/>
    <property type="match status" value="1"/>
</dbReference>
<evidence type="ECO:0000256" key="2">
    <source>
        <dbReference type="ARBA" id="ARBA00003671"/>
    </source>
</evidence>
<dbReference type="GO" id="GO:0006107">
    <property type="term" value="P:oxaloacetate metabolic process"/>
    <property type="evidence" value="ECO:0007669"/>
    <property type="project" value="TreeGrafter"/>
</dbReference>
<dbReference type="Proteomes" id="UP000190135">
    <property type="component" value="Unassembled WGS sequence"/>
</dbReference>
<dbReference type="PANTHER" id="PTHR32308">
    <property type="entry name" value="LYASE BETA SUBUNIT, PUTATIVE (AFU_ORTHOLOGUE AFUA_4G13030)-RELATED"/>
    <property type="match status" value="1"/>
</dbReference>
<keyword evidence="10 18" id="KW-0479">Metal-binding</keyword>
<evidence type="ECO:0000256" key="10">
    <source>
        <dbReference type="ARBA" id="ARBA00022723"/>
    </source>
</evidence>
<evidence type="ECO:0000256" key="18">
    <source>
        <dbReference type="PIRSR" id="PIRSR015582-2"/>
    </source>
</evidence>